<comment type="caution">
    <text evidence="1">The sequence shown here is derived from an EMBL/GenBank/DDBJ whole genome shotgun (WGS) entry which is preliminary data.</text>
</comment>
<reference evidence="1" key="1">
    <citation type="journal article" date="2022" name="Int. J. Mol. Sci.">
        <title>Draft Genome of Tanacetum Coccineum: Genomic Comparison of Closely Related Tanacetum-Family Plants.</title>
        <authorList>
            <person name="Yamashiro T."/>
            <person name="Shiraishi A."/>
            <person name="Nakayama K."/>
            <person name="Satake H."/>
        </authorList>
    </citation>
    <scope>NUCLEOTIDE SEQUENCE</scope>
</reference>
<protein>
    <submittedName>
        <fullName evidence="1">Uncharacterized protein</fullName>
    </submittedName>
</protein>
<keyword evidence="2" id="KW-1185">Reference proteome</keyword>
<organism evidence="1 2">
    <name type="scientific">Tanacetum coccineum</name>
    <dbReference type="NCBI Taxonomy" id="301880"/>
    <lineage>
        <taxon>Eukaryota</taxon>
        <taxon>Viridiplantae</taxon>
        <taxon>Streptophyta</taxon>
        <taxon>Embryophyta</taxon>
        <taxon>Tracheophyta</taxon>
        <taxon>Spermatophyta</taxon>
        <taxon>Magnoliopsida</taxon>
        <taxon>eudicotyledons</taxon>
        <taxon>Gunneridae</taxon>
        <taxon>Pentapetalae</taxon>
        <taxon>asterids</taxon>
        <taxon>campanulids</taxon>
        <taxon>Asterales</taxon>
        <taxon>Asteraceae</taxon>
        <taxon>Asteroideae</taxon>
        <taxon>Anthemideae</taxon>
        <taxon>Anthemidinae</taxon>
        <taxon>Tanacetum</taxon>
    </lineage>
</organism>
<accession>A0ABQ4YYZ5</accession>
<proteinExistence type="predicted"/>
<evidence type="ECO:0000313" key="2">
    <source>
        <dbReference type="Proteomes" id="UP001151760"/>
    </source>
</evidence>
<reference evidence="1" key="2">
    <citation type="submission" date="2022-01" db="EMBL/GenBank/DDBJ databases">
        <authorList>
            <person name="Yamashiro T."/>
            <person name="Shiraishi A."/>
            <person name="Satake H."/>
            <person name="Nakayama K."/>
        </authorList>
    </citation>
    <scope>NUCLEOTIDE SEQUENCE</scope>
</reference>
<dbReference type="EMBL" id="BQNB010010781">
    <property type="protein sequence ID" value="GJS81878.1"/>
    <property type="molecule type" value="Genomic_DNA"/>
</dbReference>
<dbReference type="Proteomes" id="UP001151760">
    <property type="component" value="Unassembled WGS sequence"/>
</dbReference>
<name>A0ABQ4YYZ5_9ASTR</name>
<gene>
    <name evidence="1" type="ORF">Tco_0748419</name>
</gene>
<evidence type="ECO:0000313" key="1">
    <source>
        <dbReference type="EMBL" id="GJS81878.1"/>
    </source>
</evidence>
<sequence length="122" mass="14129">MIPKTERLQEYMRLQGVSYGISYYARPLLLFFSSENRLLWLRDHDKHHDDAHPDGENSAMWQKVSEHGTYTLGESLSEQAMNTEPNPLGSVTQEQIDEFDAWMDGFGTYDDEVPTEEVSQEL</sequence>